<evidence type="ECO:0000313" key="2">
    <source>
        <dbReference type="Proteomes" id="UP000075377"/>
    </source>
</evidence>
<dbReference type="EMBL" id="LHZX01000120">
    <property type="protein sequence ID" value="KXV73794.1"/>
    <property type="molecule type" value="Genomic_DNA"/>
</dbReference>
<reference evidence="1 2" key="1">
    <citation type="submission" date="2015-06" db="EMBL/GenBank/DDBJ databases">
        <title>Improved classification and identification of acetic acid bacteria using matrix-assisted laser desorption/ionization time-of-flight mass spectrometry; Gluconobacter nephelii and Gluconobacter uchimurae are later heterotypic synonyms of Gluconobacter japonicus and Gluconobacter oxydans, respectively.</title>
        <authorList>
            <person name="Li L."/>
            <person name="Cleenwerck I."/>
            <person name="De Vuyst L."/>
            <person name="Vandamme P."/>
        </authorList>
    </citation>
    <scope>NUCLEOTIDE SEQUENCE [LARGE SCALE GENOMIC DNA]</scope>
    <source>
        <strain evidence="1 2">LMG 1699</strain>
    </source>
</reference>
<organism evidence="1 2">
    <name type="scientific">Acetobacter malorum</name>
    <dbReference type="NCBI Taxonomy" id="178901"/>
    <lineage>
        <taxon>Bacteria</taxon>
        <taxon>Pseudomonadati</taxon>
        <taxon>Pseudomonadota</taxon>
        <taxon>Alphaproteobacteria</taxon>
        <taxon>Acetobacterales</taxon>
        <taxon>Acetobacteraceae</taxon>
        <taxon>Acetobacter</taxon>
    </lineage>
</organism>
<evidence type="ECO:0000313" key="1">
    <source>
        <dbReference type="EMBL" id="KXV73794.1"/>
    </source>
</evidence>
<dbReference type="Proteomes" id="UP000075377">
    <property type="component" value="Unassembled WGS sequence"/>
</dbReference>
<comment type="caution">
    <text evidence="1">The sequence shown here is derived from an EMBL/GenBank/DDBJ whole genome shotgun (WGS) entry which is preliminary data.</text>
</comment>
<accession>A0A149V0U7</accession>
<sequence>MLTVLRHRTYPYLFLSRSKPETHLAALSRITRKDLARGAPPELRALIDYVRNVLFPKPDEV</sequence>
<protein>
    <submittedName>
        <fullName evidence="1">Uncharacterized protein</fullName>
    </submittedName>
</protein>
<dbReference type="PATRIC" id="fig|178901.14.peg.944"/>
<proteinExistence type="predicted"/>
<dbReference type="OrthoDB" id="9789856at2"/>
<dbReference type="AlphaFoldDB" id="A0A149V0U7"/>
<gene>
    <name evidence="1" type="ORF">AD951_00800</name>
</gene>
<name>A0A149V0U7_9PROT</name>
<dbReference type="RefSeq" id="WP_061498267.1">
    <property type="nucleotide sequence ID" value="NZ_LHZX01000120.1"/>
</dbReference>